<evidence type="ECO:0000313" key="1">
    <source>
        <dbReference type="EMBL" id="POW16709.1"/>
    </source>
</evidence>
<comment type="caution">
    <text evidence="1">The sequence shown here is derived from an EMBL/GenBank/DDBJ whole genome shotgun (WGS) entry which is preliminary data.</text>
</comment>
<keyword evidence="2" id="KW-1185">Reference proteome</keyword>
<protein>
    <submittedName>
        <fullName evidence="1">Uncharacterized protein</fullName>
    </submittedName>
</protein>
<proteinExistence type="predicted"/>
<reference evidence="1" key="1">
    <citation type="submission" date="2017-12" db="EMBL/GenBank/DDBJ databases">
        <title>Gene loss provides genomic basis for host adaptation in cereal stripe rust fungi.</title>
        <authorList>
            <person name="Xia C."/>
        </authorList>
    </citation>
    <scope>NUCLEOTIDE SEQUENCE [LARGE SCALE GENOMIC DNA]</scope>
    <source>
        <strain evidence="1">93-210</strain>
    </source>
</reference>
<name>A0A2S4W4P3_9BASI</name>
<dbReference type="VEuPathDB" id="FungiDB:PSTT_01223"/>
<accession>A0A2S4W4P3</accession>
<sequence>MPDVSDYRQQGDLAIWGFERLISKYDRRVYDVDDDELSNLSHESLVIAPPDQDNHSHHSKKDLLNRLEHSLLPLLSQHIAKIYLSPDRTHLSITLWVKFDTMSIHCAQTRHIHQADLKIKTSRIQAL</sequence>
<dbReference type="Proteomes" id="UP000239156">
    <property type="component" value="Unassembled WGS sequence"/>
</dbReference>
<organism evidence="1 2">
    <name type="scientific">Puccinia striiformis</name>
    <dbReference type="NCBI Taxonomy" id="27350"/>
    <lineage>
        <taxon>Eukaryota</taxon>
        <taxon>Fungi</taxon>
        <taxon>Dikarya</taxon>
        <taxon>Basidiomycota</taxon>
        <taxon>Pucciniomycotina</taxon>
        <taxon>Pucciniomycetes</taxon>
        <taxon>Pucciniales</taxon>
        <taxon>Pucciniaceae</taxon>
        <taxon>Puccinia</taxon>
    </lineage>
</organism>
<evidence type="ECO:0000313" key="2">
    <source>
        <dbReference type="Proteomes" id="UP000239156"/>
    </source>
</evidence>
<dbReference type="AlphaFoldDB" id="A0A2S4W4P3"/>
<gene>
    <name evidence="1" type="ORF">PSTT_01223</name>
</gene>
<dbReference type="EMBL" id="PKSL01000006">
    <property type="protein sequence ID" value="POW16709.1"/>
    <property type="molecule type" value="Genomic_DNA"/>
</dbReference>